<dbReference type="AlphaFoldDB" id="A0A0M2UQG3"/>
<comment type="caution">
    <text evidence="2">The sequence shown here is derived from an EMBL/GenBank/DDBJ whole genome shotgun (WGS) entry which is preliminary data.</text>
</comment>
<dbReference type="Pfam" id="PF02915">
    <property type="entry name" value="Rubrerythrin"/>
    <property type="match status" value="1"/>
</dbReference>
<sequence length="161" mass="19278">MNIYDFAMQMEKDGEQYYRNLIQKTRNAGLKKILDMLADAEVRHYDTLQKMKKNEKTQLPDSEILSKVKNIFMEMKAGKDTLDVNVSQKEFYKKAQEIEKKSRQFYTEKAAEVDNQSQRETFLTIADEEERHYVILENIINFISQPSTWLENAEWYHLDEY</sequence>
<name>A0A0M2UQG3_9BACT</name>
<accession>A0A0M2UQG3</accession>
<dbReference type="GO" id="GO:0046872">
    <property type="term" value="F:metal ion binding"/>
    <property type="evidence" value="ECO:0007669"/>
    <property type="project" value="InterPro"/>
</dbReference>
<dbReference type="SUPFAM" id="SSF47240">
    <property type="entry name" value="Ferritin-like"/>
    <property type="match status" value="1"/>
</dbReference>
<gene>
    <name evidence="2" type="ORF">BROFUL_03411</name>
</gene>
<dbReference type="CDD" id="cd01045">
    <property type="entry name" value="Ferritin_like_AB"/>
    <property type="match status" value="1"/>
</dbReference>
<dbReference type="EMBL" id="LAQJ01000312">
    <property type="protein sequence ID" value="KKO17900.1"/>
    <property type="molecule type" value="Genomic_DNA"/>
</dbReference>
<dbReference type="InterPro" id="IPR003251">
    <property type="entry name" value="Rr_diiron-bd_dom"/>
</dbReference>
<dbReference type="GO" id="GO:0016491">
    <property type="term" value="F:oxidoreductase activity"/>
    <property type="evidence" value="ECO:0007669"/>
    <property type="project" value="InterPro"/>
</dbReference>
<dbReference type="Proteomes" id="UP000034954">
    <property type="component" value="Unassembled WGS sequence"/>
</dbReference>
<evidence type="ECO:0000313" key="3">
    <source>
        <dbReference type="Proteomes" id="UP000034954"/>
    </source>
</evidence>
<dbReference type="Gene3D" id="1.20.1260.10">
    <property type="match status" value="1"/>
</dbReference>
<feature type="domain" description="Rubrerythrin diiron-binding" evidence="1">
    <location>
        <begin position="6"/>
        <end position="138"/>
    </location>
</feature>
<dbReference type="PANTHER" id="PTHR33531:SF7">
    <property type="entry name" value="HYPOTHETICAL MEMBRANE PROTEIN, CONSERVED"/>
    <property type="match status" value="1"/>
</dbReference>
<evidence type="ECO:0000259" key="1">
    <source>
        <dbReference type="Pfam" id="PF02915"/>
    </source>
</evidence>
<dbReference type="InterPro" id="IPR009078">
    <property type="entry name" value="Ferritin-like_SF"/>
</dbReference>
<evidence type="ECO:0000313" key="2">
    <source>
        <dbReference type="EMBL" id="KKO17900.1"/>
    </source>
</evidence>
<dbReference type="PANTHER" id="PTHR33531">
    <property type="entry name" value="RUBRERYTHRIN SUBFAMILY"/>
    <property type="match status" value="1"/>
</dbReference>
<organism evidence="2 3">
    <name type="scientific">Candidatus Brocadia fulgida</name>
    <dbReference type="NCBI Taxonomy" id="380242"/>
    <lineage>
        <taxon>Bacteria</taxon>
        <taxon>Pseudomonadati</taxon>
        <taxon>Planctomycetota</taxon>
        <taxon>Candidatus Brocadiia</taxon>
        <taxon>Candidatus Brocadiales</taxon>
        <taxon>Candidatus Brocadiaceae</taxon>
        <taxon>Candidatus Brocadia</taxon>
    </lineage>
</organism>
<protein>
    <recommendedName>
        <fullName evidence="1">Rubrerythrin diiron-binding domain-containing protein</fullName>
    </recommendedName>
</protein>
<proteinExistence type="predicted"/>
<dbReference type="InterPro" id="IPR012347">
    <property type="entry name" value="Ferritin-like"/>
</dbReference>
<keyword evidence="3" id="KW-1185">Reference proteome</keyword>
<reference evidence="2 3" key="1">
    <citation type="journal article" date="2013" name="BMC Microbiol.">
        <title>Identification of the type II cytochrome c maturation pathway in anammox bacteria by comparative genomics.</title>
        <authorList>
            <person name="Ferousi C."/>
            <person name="Speth D.R."/>
            <person name="Reimann J."/>
            <person name="Op den Camp H.J."/>
            <person name="Allen J.W."/>
            <person name="Keltjens J.T."/>
            <person name="Jetten M.S."/>
        </authorList>
    </citation>
    <scope>NUCLEOTIDE SEQUENCE [LARGE SCALE GENOMIC DNA]</scope>
    <source>
        <strain evidence="2">RU1</strain>
    </source>
</reference>